<sequence length="348" mass="38106">MVLIINLLVDSHHEGLDNATLTGGVVGYLRGFDKLLESTPAVVSSGKQRTLNLAWQDGENGPNGRATQLSQLAVNVDCLYRSGQQVTRSSATVHDQAPACLLSCSSKLLGEEGASSLGPDLQARIDETLGEITPRSVLELLALPLSDEYRTRREEGLQGVRNTLWAVGGGGAAPVAGGFTGEDFMNEAFLRMTATEQVDLFVTTPSNIPAQNSVAPVAKAFVGKKPHLKMLISDNLFGQLQQIKVTNQESLVSVFNCTENHEIDFALESGLRSLLLGELDECRKWLGLDSDNSPYRNLPIFDFIMDDDGNDLPGLCKLLETWLMEELFPRFRDTKVIEFKLGDYYDDP</sequence>
<name>A0ACC4CR23_POPAL</name>
<evidence type="ECO:0000313" key="1">
    <source>
        <dbReference type="EMBL" id="KAL3603380.1"/>
    </source>
</evidence>
<reference evidence="1 2" key="1">
    <citation type="journal article" date="2024" name="Plant Biotechnol. J.">
        <title>Genome and CRISPR/Cas9 system of a widespread forest tree (Populus alba) in the world.</title>
        <authorList>
            <person name="Liu Y.J."/>
            <person name="Jiang P.F."/>
            <person name="Han X.M."/>
            <person name="Li X.Y."/>
            <person name="Wang H.M."/>
            <person name="Wang Y.J."/>
            <person name="Wang X.X."/>
            <person name="Zeng Q.Y."/>
        </authorList>
    </citation>
    <scope>NUCLEOTIDE SEQUENCE [LARGE SCALE GENOMIC DNA]</scope>
    <source>
        <strain evidence="2">cv. PAL-ZL1</strain>
    </source>
</reference>
<dbReference type="Proteomes" id="UP000309997">
    <property type="component" value="Unassembled WGS sequence"/>
</dbReference>
<accession>A0ACC4CR23</accession>
<dbReference type="EMBL" id="RCHU02000002">
    <property type="protein sequence ID" value="KAL3603380.1"/>
    <property type="molecule type" value="Genomic_DNA"/>
</dbReference>
<keyword evidence="2" id="KW-1185">Reference proteome</keyword>
<gene>
    <name evidence="1" type="ORF">D5086_004239</name>
</gene>
<organism evidence="1 2">
    <name type="scientific">Populus alba</name>
    <name type="common">White poplar</name>
    <dbReference type="NCBI Taxonomy" id="43335"/>
    <lineage>
        <taxon>Eukaryota</taxon>
        <taxon>Viridiplantae</taxon>
        <taxon>Streptophyta</taxon>
        <taxon>Embryophyta</taxon>
        <taxon>Tracheophyta</taxon>
        <taxon>Spermatophyta</taxon>
        <taxon>Magnoliopsida</taxon>
        <taxon>eudicotyledons</taxon>
        <taxon>Gunneridae</taxon>
        <taxon>Pentapetalae</taxon>
        <taxon>rosids</taxon>
        <taxon>fabids</taxon>
        <taxon>Malpighiales</taxon>
        <taxon>Salicaceae</taxon>
        <taxon>Saliceae</taxon>
        <taxon>Populus</taxon>
    </lineage>
</organism>
<comment type="caution">
    <text evidence="1">The sequence shown here is derived from an EMBL/GenBank/DDBJ whole genome shotgun (WGS) entry which is preliminary data.</text>
</comment>
<protein>
    <submittedName>
        <fullName evidence="1">Uncharacterized protein</fullName>
    </submittedName>
</protein>
<evidence type="ECO:0000313" key="2">
    <source>
        <dbReference type="Proteomes" id="UP000309997"/>
    </source>
</evidence>
<proteinExistence type="predicted"/>